<accession>A0A9X1I554</accession>
<comment type="caution">
    <text evidence="7">The sequence shown here is derived from an EMBL/GenBank/DDBJ whole genome shotgun (WGS) entry which is preliminary data.</text>
</comment>
<dbReference type="PANTHER" id="PTHR43461:SF1">
    <property type="entry name" value="TRANSMEMBRANE PROTEIN 256"/>
    <property type="match status" value="1"/>
</dbReference>
<proteinExistence type="inferred from homology"/>
<evidence type="ECO:0000256" key="3">
    <source>
        <dbReference type="ARBA" id="ARBA00022692"/>
    </source>
</evidence>
<feature type="transmembrane region" description="Helical" evidence="6">
    <location>
        <begin position="69"/>
        <end position="89"/>
    </location>
</feature>
<keyword evidence="4 6" id="KW-1133">Transmembrane helix</keyword>
<evidence type="ECO:0000313" key="7">
    <source>
        <dbReference type="EMBL" id="MCB4806894.1"/>
    </source>
</evidence>
<dbReference type="PANTHER" id="PTHR43461">
    <property type="entry name" value="TRANSMEMBRANE PROTEIN 256"/>
    <property type="match status" value="1"/>
</dbReference>
<keyword evidence="8" id="KW-1185">Reference proteome</keyword>
<reference evidence="7" key="1">
    <citation type="submission" date="2021-10" db="EMBL/GenBank/DDBJ databases">
        <title>Tamlana sargassums sp. nov., and Tamlana laminarinivorans sp. nov., two new bacteria isolated from the brown alga.</title>
        <authorList>
            <person name="Li J."/>
        </authorList>
    </citation>
    <scope>NUCLEOTIDE SEQUENCE</scope>
    <source>
        <strain evidence="7">62-3</strain>
    </source>
</reference>
<dbReference type="GO" id="GO:0005886">
    <property type="term" value="C:plasma membrane"/>
    <property type="evidence" value="ECO:0007669"/>
    <property type="project" value="TreeGrafter"/>
</dbReference>
<evidence type="ECO:0000256" key="4">
    <source>
        <dbReference type="ARBA" id="ARBA00022989"/>
    </source>
</evidence>
<dbReference type="Proteomes" id="UP001139286">
    <property type="component" value="Unassembled WGS sequence"/>
</dbReference>
<comment type="similarity">
    <text evidence="2">Belongs to the UPF0382 family.</text>
</comment>
<sequence>MTRKILIAASLIGLISIILGAFGAHGLKQLISAEAIQTFETGVKYQMYHALFLLFVAHTHSISEKTKRIIFYLVIIGVIFFSGSIYGLATNNLSGFNFKTIGFITPIGGLLLILAWVFVLVSVLKNSQKNVI</sequence>
<comment type="subcellular location">
    <subcellularLocation>
        <location evidence="1">Membrane</location>
        <topology evidence="1">Multi-pass membrane protein</topology>
    </subcellularLocation>
</comment>
<keyword evidence="5 6" id="KW-0472">Membrane</keyword>
<evidence type="ECO:0000256" key="1">
    <source>
        <dbReference type="ARBA" id="ARBA00004141"/>
    </source>
</evidence>
<organism evidence="7 8">
    <name type="scientific">Neotamlana sargassicola</name>
    <dbReference type="NCBI Taxonomy" id="2883125"/>
    <lineage>
        <taxon>Bacteria</taxon>
        <taxon>Pseudomonadati</taxon>
        <taxon>Bacteroidota</taxon>
        <taxon>Flavobacteriia</taxon>
        <taxon>Flavobacteriales</taxon>
        <taxon>Flavobacteriaceae</taxon>
        <taxon>Neotamlana</taxon>
    </lineage>
</organism>
<feature type="transmembrane region" description="Helical" evidence="6">
    <location>
        <begin position="101"/>
        <end position="124"/>
    </location>
</feature>
<dbReference type="EMBL" id="JAJAPX010000001">
    <property type="protein sequence ID" value="MCB4806894.1"/>
    <property type="molecule type" value="Genomic_DNA"/>
</dbReference>
<dbReference type="RefSeq" id="WP_226694381.1">
    <property type="nucleotide sequence ID" value="NZ_JAJAPX010000001.1"/>
</dbReference>
<gene>
    <name evidence="7" type="ORF">LG651_01440</name>
</gene>
<dbReference type="Pfam" id="PF04241">
    <property type="entry name" value="DUF423"/>
    <property type="match status" value="1"/>
</dbReference>
<keyword evidence="3 6" id="KW-0812">Transmembrane</keyword>
<name>A0A9X1I554_9FLAO</name>
<evidence type="ECO:0000256" key="2">
    <source>
        <dbReference type="ARBA" id="ARBA00009694"/>
    </source>
</evidence>
<evidence type="ECO:0000256" key="6">
    <source>
        <dbReference type="SAM" id="Phobius"/>
    </source>
</evidence>
<evidence type="ECO:0000256" key="5">
    <source>
        <dbReference type="ARBA" id="ARBA00023136"/>
    </source>
</evidence>
<dbReference type="InterPro" id="IPR006696">
    <property type="entry name" value="DUF423"/>
</dbReference>
<protein>
    <submittedName>
        <fullName evidence="7">DUF423 domain-containing protein</fullName>
    </submittedName>
</protein>
<dbReference type="AlphaFoldDB" id="A0A9X1I554"/>
<feature type="transmembrane region" description="Helical" evidence="6">
    <location>
        <begin position="43"/>
        <end position="62"/>
    </location>
</feature>
<evidence type="ECO:0000313" key="8">
    <source>
        <dbReference type="Proteomes" id="UP001139286"/>
    </source>
</evidence>